<keyword evidence="8 11" id="KW-0067">ATP-binding</keyword>
<evidence type="ECO:0000259" key="12">
    <source>
        <dbReference type="Pfam" id="PF08501"/>
    </source>
</evidence>
<evidence type="ECO:0000256" key="8">
    <source>
        <dbReference type="ARBA" id="ARBA00022840"/>
    </source>
</evidence>
<evidence type="ECO:0000256" key="9">
    <source>
        <dbReference type="ARBA" id="ARBA00023141"/>
    </source>
</evidence>
<feature type="binding site" evidence="11">
    <location>
        <position position="335"/>
    </location>
    <ligand>
        <name>substrate</name>
    </ligand>
</feature>
<keyword evidence="5 11" id="KW-0808">Transferase</keyword>
<evidence type="ECO:0000256" key="10">
    <source>
        <dbReference type="ARBA" id="ARBA00048567"/>
    </source>
</evidence>
<comment type="pathway">
    <text evidence="1 11">Metabolic intermediate biosynthesis; chorismate biosynthesis; chorismate from D-erythrose 4-phosphate and phosphoenolpyruvate: step 5/7.</text>
</comment>
<evidence type="ECO:0000256" key="6">
    <source>
        <dbReference type="ARBA" id="ARBA00022741"/>
    </source>
</evidence>
<dbReference type="UniPathway" id="UPA00053">
    <property type="reaction ID" value="UER00088"/>
</dbReference>
<dbReference type="PRINTS" id="PR01100">
    <property type="entry name" value="SHIKIMTKNASE"/>
</dbReference>
<dbReference type="CDD" id="cd01065">
    <property type="entry name" value="NAD_bind_Shikimate_DH"/>
    <property type="match status" value="1"/>
</dbReference>
<keyword evidence="11" id="KW-0460">Magnesium</keyword>
<dbReference type="SUPFAM" id="SSF51735">
    <property type="entry name" value="NAD(P)-binding Rossmann-fold domains"/>
    <property type="match status" value="1"/>
</dbReference>
<dbReference type="RefSeq" id="WP_055186295.1">
    <property type="nucleotide sequence ID" value="NZ_CYXN01000015.1"/>
</dbReference>
<organism evidence="13 14">
    <name type="scientific">Faecalibacterium prausnitzii</name>
    <dbReference type="NCBI Taxonomy" id="853"/>
    <lineage>
        <taxon>Bacteria</taxon>
        <taxon>Bacillati</taxon>
        <taxon>Bacillota</taxon>
        <taxon>Clostridia</taxon>
        <taxon>Eubacteriales</taxon>
        <taxon>Oscillospiraceae</taxon>
        <taxon>Faecalibacterium</taxon>
    </lineage>
</organism>
<dbReference type="InterPro" id="IPR023000">
    <property type="entry name" value="Shikimate_kinase_CS"/>
</dbReference>
<feature type="binding site" evidence="11">
    <location>
        <begin position="267"/>
        <end position="272"/>
    </location>
    <ligand>
        <name>ATP</name>
        <dbReference type="ChEBI" id="CHEBI:30616"/>
    </ligand>
</feature>
<dbReference type="InterPro" id="IPR036291">
    <property type="entry name" value="NAD(P)-bd_dom_sf"/>
</dbReference>
<evidence type="ECO:0000256" key="11">
    <source>
        <dbReference type="HAMAP-Rule" id="MF_00109"/>
    </source>
</evidence>
<keyword evidence="7 11" id="KW-0418">Kinase</keyword>
<dbReference type="SUPFAM" id="SSF52540">
    <property type="entry name" value="P-loop containing nucleoside triphosphate hydrolases"/>
    <property type="match status" value="1"/>
</dbReference>
<dbReference type="GO" id="GO:0009073">
    <property type="term" value="P:aromatic amino acid family biosynthetic process"/>
    <property type="evidence" value="ECO:0007669"/>
    <property type="project" value="UniProtKB-KW"/>
</dbReference>
<dbReference type="Pfam" id="PF01202">
    <property type="entry name" value="SKI"/>
    <property type="match status" value="1"/>
</dbReference>
<keyword evidence="11" id="KW-0963">Cytoplasm</keyword>
<keyword evidence="9 11" id="KW-0057">Aromatic amino acid biosynthesis</keyword>
<dbReference type="GO" id="GO:0050661">
    <property type="term" value="F:NADP binding"/>
    <property type="evidence" value="ECO:0007669"/>
    <property type="project" value="TreeGrafter"/>
</dbReference>
<evidence type="ECO:0000256" key="2">
    <source>
        <dbReference type="ARBA" id="ARBA00004871"/>
    </source>
</evidence>
<dbReference type="GO" id="GO:0019632">
    <property type="term" value="P:shikimate metabolic process"/>
    <property type="evidence" value="ECO:0007669"/>
    <property type="project" value="TreeGrafter"/>
</dbReference>
<feature type="binding site" evidence="11">
    <location>
        <position position="271"/>
    </location>
    <ligand>
        <name>Mg(2+)</name>
        <dbReference type="ChEBI" id="CHEBI:18420"/>
    </ligand>
</feature>
<dbReference type="PANTHER" id="PTHR21089">
    <property type="entry name" value="SHIKIMATE DEHYDROGENASE"/>
    <property type="match status" value="1"/>
</dbReference>
<dbReference type="InterPro" id="IPR027417">
    <property type="entry name" value="P-loop_NTPase"/>
</dbReference>
<feature type="binding site" evidence="11">
    <location>
        <position position="313"/>
    </location>
    <ligand>
        <name>substrate</name>
    </ligand>
</feature>
<comment type="similarity">
    <text evidence="11">Belongs to the shikimate kinase family.</text>
</comment>
<feature type="domain" description="Shikimate dehydrogenase substrate binding N-terminal" evidence="12">
    <location>
        <begin position="5"/>
        <end position="80"/>
    </location>
</feature>
<sequence>MEYGLIGGKLGHSYSKTIHELLCGYSYELCPLPTEADARAFLQRRQFKAINVTIPYKKLVMEYCSFIDPRARAIGAVNTVVNKNGLLYGYNTDYLGFAHLCEAHGVELAGKTVLILGTGGTHNTTRAVALDKGAAKVLTVSRTPDPEKGELSYAEAVHSGAQVVFNTTPAGMYPNVGVCSLDVAAMPGLEAVVDVVYNPNKTELILRAEDAGVPVAVGGLEMLVAQAVYAAEYFLGRKFEDAPGEVRRITAALRRETLNIALVGMPSCGKSTLGRLLAKQLGRPLVDLDEEIVKADGRSIPDIFAAEGEEGFRAKEAAQIARFGKEKGLVLSCGGGAVKRAENVRALRQNGVVLFIDRPVEALAVGGNRPLSSSAEALRTMEAQRRPLYLAAADAVISNTGTLAQTLAAAQEALDEIFDS</sequence>
<dbReference type="AlphaFoldDB" id="A0A173U5V1"/>
<evidence type="ECO:0000256" key="1">
    <source>
        <dbReference type="ARBA" id="ARBA00004842"/>
    </source>
</evidence>
<dbReference type="Gene3D" id="3.40.50.10860">
    <property type="entry name" value="Leucine Dehydrogenase, chain A, domain 1"/>
    <property type="match status" value="1"/>
</dbReference>
<reference evidence="13 14" key="1">
    <citation type="submission" date="2015-09" db="EMBL/GenBank/DDBJ databases">
        <authorList>
            <consortium name="Pathogen Informatics"/>
        </authorList>
    </citation>
    <scope>NUCLEOTIDE SEQUENCE [LARGE SCALE GENOMIC DNA]</scope>
    <source>
        <strain evidence="13 14">2789STDY5834970</strain>
    </source>
</reference>
<dbReference type="Gene3D" id="3.40.50.720">
    <property type="entry name" value="NAD(P)-binding Rossmann-like Domain"/>
    <property type="match status" value="1"/>
</dbReference>
<dbReference type="GO" id="GO:0005524">
    <property type="term" value="F:ATP binding"/>
    <property type="evidence" value="ECO:0007669"/>
    <property type="project" value="UniProtKB-UniRule"/>
</dbReference>
<dbReference type="PROSITE" id="PS01128">
    <property type="entry name" value="SHIKIMATE_KINASE"/>
    <property type="match status" value="1"/>
</dbReference>
<dbReference type="InterPro" id="IPR031322">
    <property type="entry name" value="Shikimate/glucono_kinase"/>
</dbReference>
<dbReference type="Pfam" id="PF08501">
    <property type="entry name" value="Shikimate_dh_N"/>
    <property type="match status" value="1"/>
</dbReference>
<evidence type="ECO:0000256" key="3">
    <source>
        <dbReference type="ARBA" id="ARBA00012154"/>
    </source>
</evidence>
<keyword evidence="11" id="KW-0479">Metal-binding</keyword>
<keyword evidence="6 11" id="KW-0547">Nucleotide-binding</keyword>
<evidence type="ECO:0000313" key="14">
    <source>
        <dbReference type="Proteomes" id="UP000095649"/>
    </source>
</evidence>
<keyword evidence="4 11" id="KW-0028">Amino-acid biosynthesis</keyword>
<comment type="function">
    <text evidence="11">Catalyzes the specific phosphorylation of the 3-hydroxyl group of shikimic acid using ATP as a cosubstrate.</text>
</comment>
<comment type="pathway">
    <text evidence="2">Metabolic intermediate biosynthesis; chorismate biosynthesis; chorismate from D-erythrose 4-phosphate and phosphoenolpyruvate: step 4/7.</text>
</comment>
<dbReference type="GO" id="GO:0009423">
    <property type="term" value="P:chorismate biosynthetic process"/>
    <property type="evidence" value="ECO:0007669"/>
    <property type="project" value="UniProtKB-UniRule"/>
</dbReference>
<dbReference type="EMBL" id="CYXN01000015">
    <property type="protein sequence ID" value="CUN08878.1"/>
    <property type="molecule type" value="Genomic_DNA"/>
</dbReference>
<comment type="subunit">
    <text evidence="11">Monomer.</text>
</comment>
<comment type="catalytic activity">
    <reaction evidence="10 11">
        <text>shikimate + ATP = 3-phosphoshikimate + ADP + H(+)</text>
        <dbReference type="Rhea" id="RHEA:13121"/>
        <dbReference type="ChEBI" id="CHEBI:15378"/>
        <dbReference type="ChEBI" id="CHEBI:30616"/>
        <dbReference type="ChEBI" id="CHEBI:36208"/>
        <dbReference type="ChEBI" id="CHEBI:145989"/>
        <dbReference type="ChEBI" id="CHEBI:456216"/>
        <dbReference type="EC" id="2.7.1.71"/>
    </reaction>
</comment>
<proteinExistence type="inferred from homology"/>
<dbReference type="Proteomes" id="UP000095649">
    <property type="component" value="Unassembled WGS sequence"/>
</dbReference>
<name>A0A173U5V1_9FIRM</name>
<dbReference type="HAMAP" id="MF_00109">
    <property type="entry name" value="Shikimate_kinase"/>
    <property type="match status" value="1"/>
</dbReference>
<evidence type="ECO:0000256" key="5">
    <source>
        <dbReference type="ARBA" id="ARBA00022679"/>
    </source>
</evidence>
<evidence type="ECO:0000256" key="7">
    <source>
        <dbReference type="ARBA" id="ARBA00022777"/>
    </source>
</evidence>
<feature type="binding site" evidence="11">
    <location>
        <position position="289"/>
    </location>
    <ligand>
        <name>substrate</name>
    </ligand>
</feature>
<dbReference type="GO" id="GO:0000287">
    <property type="term" value="F:magnesium ion binding"/>
    <property type="evidence" value="ECO:0007669"/>
    <property type="project" value="UniProtKB-UniRule"/>
</dbReference>
<dbReference type="GO" id="GO:0005829">
    <property type="term" value="C:cytosol"/>
    <property type="evidence" value="ECO:0007669"/>
    <property type="project" value="TreeGrafter"/>
</dbReference>
<feature type="binding site" evidence="11">
    <location>
        <position position="369"/>
    </location>
    <ligand>
        <name>ATP</name>
        <dbReference type="ChEBI" id="CHEBI:30616"/>
    </ligand>
</feature>
<protein>
    <recommendedName>
        <fullName evidence="3 11">Shikimate kinase</fullName>
        <shortName evidence="11">SK</shortName>
        <ecNumber evidence="3 11">2.7.1.71</ecNumber>
    </recommendedName>
</protein>
<dbReference type="SUPFAM" id="SSF53223">
    <property type="entry name" value="Aminoacid dehydrogenase-like, N-terminal domain"/>
    <property type="match status" value="1"/>
</dbReference>
<dbReference type="InterPro" id="IPR046346">
    <property type="entry name" value="Aminoacid_DH-like_N_sf"/>
</dbReference>
<dbReference type="PANTHER" id="PTHR21089:SF1">
    <property type="entry name" value="BIFUNCTIONAL 3-DEHYDROQUINATE DEHYDRATASE_SHIKIMATE DEHYDROGENASE, CHLOROPLASTIC"/>
    <property type="match status" value="1"/>
</dbReference>
<dbReference type="GO" id="GO:0004765">
    <property type="term" value="F:shikimate kinase activity"/>
    <property type="evidence" value="ECO:0007669"/>
    <property type="project" value="UniProtKB-UniRule"/>
</dbReference>
<comment type="cofactor">
    <cofactor evidence="11">
        <name>Mg(2+)</name>
        <dbReference type="ChEBI" id="CHEBI:18420"/>
    </cofactor>
    <text evidence="11">Binds 1 Mg(2+) ion per subunit.</text>
</comment>
<comment type="subcellular location">
    <subcellularLocation>
        <location evidence="11">Cytoplasm</location>
    </subcellularLocation>
</comment>
<gene>
    <name evidence="13" type="primary">aroE</name>
    <name evidence="11" type="synonym">aroK</name>
    <name evidence="13" type="ORF">ERS852582_01866</name>
</gene>
<dbReference type="InterPro" id="IPR000623">
    <property type="entry name" value="Shikimate_kinase/TSH1"/>
</dbReference>
<evidence type="ECO:0000313" key="13">
    <source>
        <dbReference type="EMBL" id="CUN08878.1"/>
    </source>
</evidence>
<accession>A0A173U5V1</accession>
<dbReference type="OrthoDB" id="9792692at2"/>
<keyword evidence="13" id="KW-0560">Oxidoreductase</keyword>
<dbReference type="GO" id="GO:0004764">
    <property type="term" value="F:shikimate 3-dehydrogenase (NADP+) activity"/>
    <property type="evidence" value="ECO:0007669"/>
    <property type="project" value="InterPro"/>
</dbReference>
<dbReference type="InterPro" id="IPR022893">
    <property type="entry name" value="Shikimate_DH_fam"/>
</dbReference>
<dbReference type="CDD" id="cd00464">
    <property type="entry name" value="SK"/>
    <property type="match status" value="1"/>
</dbReference>
<dbReference type="InterPro" id="IPR013708">
    <property type="entry name" value="Shikimate_DH-bd_N"/>
</dbReference>
<feature type="binding site" evidence="11">
    <location>
        <position position="385"/>
    </location>
    <ligand>
        <name>substrate</name>
    </ligand>
</feature>
<dbReference type="GO" id="GO:0008652">
    <property type="term" value="P:amino acid biosynthetic process"/>
    <property type="evidence" value="ECO:0007669"/>
    <property type="project" value="UniProtKB-KW"/>
</dbReference>
<dbReference type="EC" id="2.7.1.71" evidence="3 11"/>
<dbReference type="Gene3D" id="3.40.50.300">
    <property type="entry name" value="P-loop containing nucleotide triphosphate hydrolases"/>
    <property type="match status" value="1"/>
</dbReference>
<evidence type="ECO:0000256" key="4">
    <source>
        <dbReference type="ARBA" id="ARBA00022605"/>
    </source>
</evidence>
<comment type="caution">
    <text evidence="11">Lacks conserved residue(s) required for the propagation of feature annotation.</text>
</comment>